<feature type="transmembrane region" description="Helical" evidence="1">
    <location>
        <begin position="64"/>
        <end position="88"/>
    </location>
</feature>
<proteinExistence type="predicted"/>
<keyword evidence="3" id="KW-0482">Metalloprotease</keyword>
<keyword evidence="4" id="KW-1185">Reference proteome</keyword>
<name>A0ABT4ETR6_9BACI</name>
<feature type="transmembrane region" description="Helical" evidence="1">
    <location>
        <begin position="100"/>
        <end position="118"/>
    </location>
</feature>
<dbReference type="Pfam" id="PF02517">
    <property type="entry name" value="Rce1-like"/>
    <property type="match status" value="1"/>
</dbReference>
<keyword evidence="1" id="KW-0472">Membrane</keyword>
<sequence length="210" mass="24570">MVPERRKDMEYLKDKPQKTKKDFSPKDAIFVFSSFTFVCVAIIFALIVYDVFTIENFLSFNQPFTIVLNVVLASIGLLLFGIILTLYIPSKYIDETNKSYQDYSLLSIVAFMFIGALFEEILFRGIIQNLFLVFLEHQWTAIIITTLLFLGMHTQYIKKPIMLINITVPSLIFGWIYFETNNILVPFLVHFFMNIGMTLLFKYNLIRVKH</sequence>
<keyword evidence="1" id="KW-1133">Transmembrane helix</keyword>
<feature type="domain" description="CAAX prenyl protease 2/Lysostaphin resistance protein A-like" evidence="2">
    <location>
        <begin position="104"/>
        <end position="195"/>
    </location>
</feature>
<keyword evidence="1" id="KW-0812">Transmembrane</keyword>
<evidence type="ECO:0000259" key="2">
    <source>
        <dbReference type="Pfam" id="PF02517"/>
    </source>
</evidence>
<feature type="transmembrane region" description="Helical" evidence="1">
    <location>
        <begin position="184"/>
        <end position="205"/>
    </location>
</feature>
<dbReference type="GO" id="GO:0008237">
    <property type="term" value="F:metallopeptidase activity"/>
    <property type="evidence" value="ECO:0007669"/>
    <property type="project" value="UniProtKB-KW"/>
</dbReference>
<evidence type="ECO:0000313" key="4">
    <source>
        <dbReference type="Proteomes" id="UP001527052"/>
    </source>
</evidence>
<organism evidence="3 4">
    <name type="scientific">Lysinibacillus xylanilyticus</name>
    <dbReference type="NCBI Taxonomy" id="582475"/>
    <lineage>
        <taxon>Bacteria</taxon>
        <taxon>Bacillati</taxon>
        <taxon>Bacillota</taxon>
        <taxon>Bacilli</taxon>
        <taxon>Bacillales</taxon>
        <taxon>Bacillaceae</taxon>
        <taxon>Lysinibacillus</taxon>
    </lineage>
</organism>
<gene>
    <name evidence="3" type="ORF">M5W82_19225</name>
</gene>
<dbReference type="EMBL" id="JAMDLZ010000039">
    <property type="protein sequence ID" value="MCY9549020.1"/>
    <property type="molecule type" value="Genomic_DNA"/>
</dbReference>
<dbReference type="InterPro" id="IPR003675">
    <property type="entry name" value="Rce1/LyrA-like_dom"/>
</dbReference>
<dbReference type="Proteomes" id="UP001527052">
    <property type="component" value="Unassembled WGS sequence"/>
</dbReference>
<comment type="caution">
    <text evidence="3">The sequence shown here is derived from an EMBL/GenBank/DDBJ whole genome shotgun (WGS) entry which is preliminary data.</text>
</comment>
<reference evidence="3 4" key="1">
    <citation type="submission" date="2022-05" db="EMBL/GenBank/DDBJ databases">
        <title>Genome Sequencing of Bee-Associated Microbes.</title>
        <authorList>
            <person name="Dunlap C."/>
        </authorList>
    </citation>
    <scope>NUCLEOTIDE SEQUENCE [LARGE SCALE GENOMIC DNA]</scope>
    <source>
        <strain evidence="3 4">NRRL BD-083</strain>
    </source>
</reference>
<feature type="transmembrane region" description="Helical" evidence="1">
    <location>
        <begin position="130"/>
        <end position="150"/>
    </location>
</feature>
<feature type="transmembrane region" description="Helical" evidence="1">
    <location>
        <begin position="28"/>
        <end position="52"/>
    </location>
</feature>
<keyword evidence="3" id="KW-0645">Protease</keyword>
<evidence type="ECO:0000256" key="1">
    <source>
        <dbReference type="SAM" id="Phobius"/>
    </source>
</evidence>
<evidence type="ECO:0000313" key="3">
    <source>
        <dbReference type="EMBL" id="MCY9549020.1"/>
    </source>
</evidence>
<feature type="transmembrane region" description="Helical" evidence="1">
    <location>
        <begin position="162"/>
        <end position="178"/>
    </location>
</feature>
<accession>A0ABT4ETR6</accession>
<keyword evidence="3" id="KW-0378">Hydrolase</keyword>
<protein>
    <submittedName>
        <fullName evidence="3">CPBP family intramembrane metalloprotease</fullName>
    </submittedName>
</protein>